<reference evidence="2 3" key="1">
    <citation type="submission" date="2016-10" db="EMBL/GenBank/DDBJ databases">
        <authorList>
            <person name="de Groot N.N."/>
        </authorList>
    </citation>
    <scope>NUCLEOTIDE SEQUENCE [LARGE SCALE GENOMIC DNA]</scope>
    <source>
        <strain evidence="2 3">DSM 22220</strain>
    </source>
</reference>
<keyword evidence="1" id="KW-0812">Transmembrane</keyword>
<name>A0A1G7ECT2_9RHOB</name>
<keyword evidence="1" id="KW-1133">Transmembrane helix</keyword>
<evidence type="ECO:0000313" key="2">
    <source>
        <dbReference type="EMBL" id="SDE61459.1"/>
    </source>
</evidence>
<dbReference type="EMBL" id="FNAH01000008">
    <property type="protein sequence ID" value="SDE61459.1"/>
    <property type="molecule type" value="Genomic_DNA"/>
</dbReference>
<organism evidence="2 3">
    <name type="scientific">Paracoccus isoporae</name>
    <dbReference type="NCBI Taxonomy" id="591205"/>
    <lineage>
        <taxon>Bacteria</taxon>
        <taxon>Pseudomonadati</taxon>
        <taxon>Pseudomonadota</taxon>
        <taxon>Alphaproteobacteria</taxon>
        <taxon>Rhodobacterales</taxon>
        <taxon>Paracoccaceae</taxon>
        <taxon>Paracoccus</taxon>
    </lineage>
</organism>
<accession>A0A1G7ECT2</accession>
<feature type="transmembrane region" description="Helical" evidence="1">
    <location>
        <begin position="48"/>
        <end position="67"/>
    </location>
</feature>
<proteinExistence type="predicted"/>
<dbReference type="RefSeq" id="WP_143025678.1">
    <property type="nucleotide sequence ID" value="NZ_FNAH01000008.1"/>
</dbReference>
<keyword evidence="1" id="KW-0472">Membrane</keyword>
<feature type="transmembrane region" description="Helical" evidence="1">
    <location>
        <begin position="21"/>
        <end position="42"/>
    </location>
</feature>
<gene>
    <name evidence="2" type="ORF">SAMN05421538_108166</name>
</gene>
<evidence type="ECO:0000313" key="3">
    <source>
        <dbReference type="Proteomes" id="UP000199344"/>
    </source>
</evidence>
<keyword evidence="3" id="KW-1185">Reference proteome</keyword>
<dbReference type="AlphaFoldDB" id="A0A1G7ECT2"/>
<dbReference type="Proteomes" id="UP000199344">
    <property type="component" value="Unassembled WGS sequence"/>
</dbReference>
<evidence type="ECO:0000256" key="1">
    <source>
        <dbReference type="SAM" id="Phobius"/>
    </source>
</evidence>
<sequence>MTRNSLTDDAQATAAENRQARLILMVTLGLIVLCAASVTLFGLPALGVIGLAGTAACFAALIAFMLGN</sequence>
<dbReference type="STRING" id="591205.SAMN05421538_108166"/>
<protein>
    <submittedName>
        <fullName evidence="2">Uncharacterized protein</fullName>
    </submittedName>
</protein>